<accession>A0A6A6HEF5</accession>
<dbReference type="Gene3D" id="2.60.120.10">
    <property type="entry name" value="Jelly Rolls"/>
    <property type="match status" value="1"/>
</dbReference>
<sequence length="353" mass="40100">MHLLITMDHKDTLSEYAGIDRAIAELMVSYHELNGSSIEELREDPSPLEFMRYVAQNKPFVIRGGAENWPACQKWDVPYLKQSVGDRMVTIASTIEGRADAASVRDDQNVLIRPAYTEERFDEAMAYIGEQELRRRRPSDTQKDLSHYSIVKYLQAQNDSLRTEYGEIMSDVPSSIPFARIALQRQPDAVNFWLGNSSSVTQLHKDNYEIIYATILGQKHFVLLPPVDAAAVSEKLCITADYYYSGTAATDEAKLSLQYNKAEERIPFPIWDPDVPDEQVTKFSKFAVPMRVTLNEGDILYLPAQWFHKVSQSCNVEGVCCAVNYWYDMEFSGAFHSAMSFIRNVADSATQTK</sequence>
<reference evidence="2" key="1">
    <citation type="journal article" date="2020" name="Stud. Mycol.">
        <title>101 Dothideomycetes genomes: a test case for predicting lifestyles and emergence of pathogens.</title>
        <authorList>
            <person name="Haridas S."/>
            <person name="Albert R."/>
            <person name="Binder M."/>
            <person name="Bloem J."/>
            <person name="Labutti K."/>
            <person name="Salamov A."/>
            <person name="Andreopoulos B."/>
            <person name="Baker S."/>
            <person name="Barry K."/>
            <person name="Bills G."/>
            <person name="Bluhm B."/>
            <person name="Cannon C."/>
            <person name="Castanera R."/>
            <person name="Culley D."/>
            <person name="Daum C."/>
            <person name="Ezra D."/>
            <person name="Gonzalez J."/>
            <person name="Henrissat B."/>
            <person name="Kuo A."/>
            <person name="Liang C."/>
            <person name="Lipzen A."/>
            <person name="Lutzoni F."/>
            <person name="Magnuson J."/>
            <person name="Mondo S."/>
            <person name="Nolan M."/>
            <person name="Ohm R."/>
            <person name="Pangilinan J."/>
            <person name="Park H.-J."/>
            <person name="Ramirez L."/>
            <person name="Alfaro M."/>
            <person name="Sun H."/>
            <person name="Tritt A."/>
            <person name="Yoshinaga Y."/>
            <person name="Zwiers L.-H."/>
            <person name="Turgeon B."/>
            <person name="Goodwin S."/>
            <person name="Spatafora J."/>
            <person name="Crous P."/>
            <person name="Grigoriev I."/>
        </authorList>
    </citation>
    <scope>NUCLEOTIDE SEQUENCE</scope>
    <source>
        <strain evidence="2">Tuck. ex Michener</strain>
    </source>
</reference>
<dbReference type="Proteomes" id="UP000800092">
    <property type="component" value="Unassembled WGS sequence"/>
</dbReference>
<dbReference type="OrthoDB" id="415358at2759"/>
<dbReference type="SUPFAM" id="SSF51197">
    <property type="entry name" value="Clavaminate synthase-like"/>
    <property type="match status" value="1"/>
</dbReference>
<keyword evidence="3" id="KW-1185">Reference proteome</keyword>
<evidence type="ECO:0000313" key="2">
    <source>
        <dbReference type="EMBL" id="KAF2236229.1"/>
    </source>
</evidence>
<gene>
    <name evidence="2" type="ORF">EV356DRAFT_558439</name>
</gene>
<dbReference type="PANTHER" id="PTHR12461:SF99">
    <property type="entry name" value="BIFUNCTIONAL PEPTIDASE AND (3S)-LYSYL HYDROXYLASE JMJD7"/>
    <property type="match status" value="1"/>
</dbReference>
<protein>
    <submittedName>
        <fullName evidence="2">Phospholipase A2</fullName>
    </submittedName>
</protein>
<dbReference type="InterPro" id="IPR041667">
    <property type="entry name" value="Cupin_8"/>
</dbReference>
<organism evidence="2 3">
    <name type="scientific">Viridothelium virens</name>
    <name type="common">Speckled blister lichen</name>
    <name type="synonym">Trypethelium virens</name>
    <dbReference type="NCBI Taxonomy" id="1048519"/>
    <lineage>
        <taxon>Eukaryota</taxon>
        <taxon>Fungi</taxon>
        <taxon>Dikarya</taxon>
        <taxon>Ascomycota</taxon>
        <taxon>Pezizomycotina</taxon>
        <taxon>Dothideomycetes</taxon>
        <taxon>Dothideomycetes incertae sedis</taxon>
        <taxon>Trypetheliales</taxon>
        <taxon>Trypetheliaceae</taxon>
        <taxon>Viridothelium</taxon>
    </lineage>
</organism>
<dbReference type="PANTHER" id="PTHR12461">
    <property type="entry name" value="HYPOXIA-INDUCIBLE FACTOR 1 ALPHA INHIBITOR-RELATED"/>
    <property type="match status" value="1"/>
</dbReference>
<name>A0A6A6HEF5_VIRVR</name>
<dbReference type="Pfam" id="PF13621">
    <property type="entry name" value="Cupin_8"/>
    <property type="match status" value="1"/>
</dbReference>
<dbReference type="AlphaFoldDB" id="A0A6A6HEF5"/>
<dbReference type="SMART" id="SM00558">
    <property type="entry name" value="JmjC"/>
    <property type="match status" value="1"/>
</dbReference>
<evidence type="ECO:0000259" key="1">
    <source>
        <dbReference type="PROSITE" id="PS51184"/>
    </source>
</evidence>
<dbReference type="InterPro" id="IPR014710">
    <property type="entry name" value="RmlC-like_jellyroll"/>
</dbReference>
<evidence type="ECO:0000313" key="3">
    <source>
        <dbReference type="Proteomes" id="UP000800092"/>
    </source>
</evidence>
<dbReference type="InterPro" id="IPR003347">
    <property type="entry name" value="JmjC_dom"/>
</dbReference>
<dbReference type="PROSITE" id="PS51184">
    <property type="entry name" value="JMJC"/>
    <property type="match status" value="1"/>
</dbReference>
<proteinExistence type="predicted"/>
<dbReference type="EMBL" id="ML991786">
    <property type="protein sequence ID" value="KAF2236229.1"/>
    <property type="molecule type" value="Genomic_DNA"/>
</dbReference>
<feature type="domain" description="JmjC" evidence="1">
    <location>
        <begin position="126"/>
        <end position="342"/>
    </location>
</feature>